<proteinExistence type="inferred from homology"/>
<evidence type="ECO:0000313" key="6">
    <source>
        <dbReference type="Proteomes" id="UP000230304"/>
    </source>
</evidence>
<dbReference type="Pfam" id="PF00625">
    <property type="entry name" value="Guanylate_kin"/>
    <property type="match status" value="1"/>
</dbReference>
<organism evidence="5 6">
    <name type="scientific">Candidatus Nealsonbacteria bacterium CG02_land_8_20_14_3_00_40_11</name>
    <dbReference type="NCBI Taxonomy" id="1974700"/>
    <lineage>
        <taxon>Bacteria</taxon>
        <taxon>Candidatus Nealsoniibacteriota</taxon>
    </lineage>
</organism>
<dbReference type="SUPFAM" id="SSF52540">
    <property type="entry name" value="P-loop containing nucleoside triphosphate hydrolases"/>
    <property type="match status" value="1"/>
</dbReference>
<dbReference type="PANTHER" id="PTHR23117:SF13">
    <property type="entry name" value="GUANYLATE KINASE"/>
    <property type="match status" value="1"/>
</dbReference>
<comment type="caution">
    <text evidence="5">The sequence shown here is derived from an EMBL/GenBank/DDBJ whole genome shotgun (WGS) entry which is preliminary data.</text>
</comment>
<dbReference type="PROSITE" id="PS50052">
    <property type="entry name" value="GUANYLATE_KINASE_2"/>
    <property type="match status" value="1"/>
</dbReference>
<dbReference type="SMART" id="SM00072">
    <property type="entry name" value="GuKc"/>
    <property type="match status" value="1"/>
</dbReference>
<dbReference type="EMBL" id="PEUA01000034">
    <property type="protein sequence ID" value="PIV42839.1"/>
    <property type="molecule type" value="Genomic_DNA"/>
</dbReference>
<accession>A0A2M7D7Z2</accession>
<dbReference type="Proteomes" id="UP000230304">
    <property type="component" value="Unassembled WGS sequence"/>
</dbReference>
<evidence type="ECO:0000313" key="5">
    <source>
        <dbReference type="EMBL" id="PIV42839.1"/>
    </source>
</evidence>
<dbReference type="Gene3D" id="3.40.50.300">
    <property type="entry name" value="P-loop containing nucleotide triphosphate hydrolases"/>
    <property type="match status" value="1"/>
</dbReference>
<dbReference type="InterPro" id="IPR027417">
    <property type="entry name" value="P-loop_NTPase"/>
</dbReference>
<evidence type="ECO:0000259" key="4">
    <source>
        <dbReference type="PROSITE" id="PS50052"/>
    </source>
</evidence>
<name>A0A2M7D7Z2_9BACT</name>
<sequence>MPPVAGFVLSLFKNLIFVLCGPSGVGKTSLKLSILERHPDIKLCPSITTRPESKTPHDIKEYHYISEEEYERLYDGDELIAKKIRQFGFYYSIKPAEIIDILDGGYDVLLETTLWGIDQLKDRFNNVVSIFVAPPSIEELKRRLKSQERESDEDIVLRLKLAEQVLSSFRRDMVDYYVINEDLSATIDIVNSIVSQERVELDSKHR</sequence>
<reference evidence="6" key="1">
    <citation type="submission" date="2017-09" db="EMBL/GenBank/DDBJ databases">
        <title>Depth-based differentiation of microbial function through sediment-hosted aquifers and enrichment of novel symbionts in the deep terrestrial subsurface.</title>
        <authorList>
            <person name="Probst A.J."/>
            <person name="Ladd B."/>
            <person name="Jarett J.K."/>
            <person name="Geller-Mcgrath D.E."/>
            <person name="Sieber C.M.K."/>
            <person name="Emerson J.B."/>
            <person name="Anantharaman K."/>
            <person name="Thomas B.C."/>
            <person name="Malmstrom R."/>
            <person name="Stieglmeier M."/>
            <person name="Klingl A."/>
            <person name="Woyke T."/>
            <person name="Ryan C.M."/>
            <person name="Banfield J.F."/>
        </authorList>
    </citation>
    <scope>NUCLEOTIDE SEQUENCE [LARGE SCALE GENOMIC DNA]</scope>
</reference>
<dbReference type="AlphaFoldDB" id="A0A2M7D7Z2"/>
<protein>
    <recommendedName>
        <fullName evidence="4">Guanylate kinase-like domain-containing protein</fullName>
    </recommendedName>
</protein>
<gene>
    <name evidence="5" type="ORF">COS26_01525</name>
</gene>
<comment type="similarity">
    <text evidence="1">Belongs to the guanylate kinase family.</text>
</comment>
<evidence type="ECO:0000256" key="3">
    <source>
        <dbReference type="ARBA" id="ARBA00022777"/>
    </source>
</evidence>
<feature type="domain" description="Guanylate kinase-like" evidence="4">
    <location>
        <begin position="14"/>
        <end position="195"/>
    </location>
</feature>
<dbReference type="GO" id="GO:0005829">
    <property type="term" value="C:cytosol"/>
    <property type="evidence" value="ECO:0007669"/>
    <property type="project" value="TreeGrafter"/>
</dbReference>
<dbReference type="PANTHER" id="PTHR23117">
    <property type="entry name" value="GUANYLATE KINASE-RELATED"/>
    <property type="match status" value="1"/>
</dbReference>
<keyword evidence="3" id="KW-0418">Kinase</keyword>
<dbReference type="GO" id="GO:0004385">
    <property type="term" value="F:GMP kinase activity"/>
    <property type="evidence" value="ECO:0007669"/>
    <property type="project" value="TreeGrafter"/>
</dbReference>
<evidence type="ECO:0000256" key="1">
    <source>
        <dbReference type="ARBA" id="ARBA00005790"/>
    </source>
</evidence>
<dbReference type="InterPro" id="IPR008145">
    <property type="entry name" value="GK/Ca_channel_bsu"/>
</dbReference>
<keyword evidence="2" id="KW-0808">Transferase</keyword>
<dbReference type="InterPro" id="IPR008144">
    <property type="entry name" value="Guanylate_kin-like_dom"/>
</dbReference>
<evidence type="ECO:0000256" key="2">
    <source>
        <dbReference type="ARBA" id="ARBA00022679"/>
    </source>
</evidence>